<evidence type="ECO:0000256" key="1">
    <source>
        <dbReference type="SAM" id="Phobius"/>
    </source>
</evidence>
<organism evidence="2 3">
    <name type="scientific">Streptomyces katrae</name>
    <dbReference type="NCBI Taxonomy" id="68223"/>
    <lineage>
        <taxon>Bacteria</taxon>
        <taxon>Bacillati</taxon>
        <taxon>Actinomycetota</taxon>
        <taxon>Actinomycetes</taxon>
        <taxon>Kitasatosporales</taxon>
        <taxon>Streptomycetaceae</taxon>
        <taxon>Streptomyces</taxon>
    </lineage>
</organism>
<dbReference type="RefSeq" id="WP_045949731.1">
    <property type="nucleotide sequence ID" value="NZ_JZWV01000698.1"/>
</dbReference>
<proteinExistence type="predicted"/>
<dbReference type="EMBL" id="JZWV01000698">
    <property type="protein sequence ID" value="KJY28852.1"/>
    <property type="molecule type" value="Genomic_DNA"/>
</dbReference>
<evidence type="ECO:0000313" key="3">
    <source>
        <dbReference type="Proteomes" id="UP000033551"/>
    </source>
</evidence>
<sequence length="65" mass="6372">MTRLVAVLLAAGLVAVWAFLAAACAGVLARMDGATYPAAVTRAAAAFAAVLTLSAVVAGVLSQLL</sequence>
<evidence type="ECO:0000313" key="2">
    <source>
        <dbReference type="EMBL" id="KJY28852.1"/>
    </source>
</evidence>
<comment type="caution">
    <text evidence="2">The sequence shown here is derived from an EMBL/GenBank/DDBJ whole genome shotgun (WGS) entry which is preliminary data.</text>
</comment>
<dbReference type="Proteomes" id="UP000033551">
    <property type="component" value="Unassembled WGS sequence"/>
</dbReference>
<protein>
    <submittedName>
        <fullName evidence="2">Uncharacterized protein</fullName>
    </submittedName>
</protein>
<keyword evidence="1" id="KW-0472">Membrane</keyword>
<keyword evidence="1" id="KW-0812">Transmembrane</keyword>
<keyword evidence="3" id="KW-1185">Reference proteome</keyword>
<gene>
    <name evidence="2" type="ORF">VR44_24390</name>
</gene>
<dbReference type="PATRIC" id="fig|68223.7.peg.865"/>
<reference evidence="2 3" key="1">
    <citation type="submission" date="2015-02" db="EMBL/GenBank/DDBJ databases">
        <authorList>
            <person name="Ju K.-S."/>
            <person name="Doroghazi J.R."/>
            <person name="Metcalf W."/>
        </authorList>
    </citation>
    <scope>NUCLEOTIDE SEQUENCE [LARGE SCALE GENOMIC DNA]</scope>
    <source>
        <strain evidence="2 3">NRRL ISP-5550</strain>
    </source>
</reference>
<dbReference type="PROSITE" id="PS51257">
    <property type="entry name" value="PROKAR_LIPOPROTEIN"/>
    <property type="match status" value="1"/>
</dbReference>
<keyword evidence="1" id="KW-1133">Transmembrane helix</keyword>
<accession>A0A0F4J3C0</accession>
<dbReference type="AlphaFoldDB" id="A0A0F4J3C0"/>
<feature type="transmembrane region" description="Helical" evidence="1">
    <location>
        <begin position="39"/>
        <end position="61"/>
    </location>
</feature>
<name>A0A0F4J3C0_9ACTN</name>